<gene>
    <name evidence="2" type="ORF">TRFO_04813</name>
</gene>
<feature type="region of interest" description="Disordered" evidence="1">
    <location>
        <begin position="369"/>
        <end position="391"/>
    </location>
</feature>
<dbReference type="EMBL" id="MLAK01000660">
    <property type="protein sequence ID" value="OHT08723.1"/>
    <property type="molecule type" value="Genomic_DNA"/>
</dbReference>
<evidence type="ECO:0000256" key="1">
    <source>
        <dbReference type="SAM" id="MobiDB-lite"/>
    </source>
</evidence>
<reference evidence="2" key="1">
    <citation type="submission" date="2016-10" db="EMBL/GenBank/DDBJ databases">
        <authorList>
            <person name="Benchimol M."/>
            <person name="Almeida L.G."/>
            <person name="Vasconcelos A.T."/>
            <person name="Perreira-Neves A."/>
            <person name="Rosa I.A."/>
            <person name="Tasca T."/>
            <person name="Bogo M.R."/>
            <person name="de Souza W."/>
        </authorList>
    </citation>
    <scope>NUCLEOTIDE SEQUENCE [LARGE SCALE GENOMIC DNA]</scope>
    <source>
        <strain evidence="2">K</strain>
    </source>
</reference>
<accession>A0A1J4KBW6</accession>
<evidence type="ECO:0000313" key="3">
    <source>
        <dbReference type="Proteomes" id="UP000179807"/>
    </source>
</evidence>
<proteinExistence type="predicted"/>
<organism evidence="2 3">
    <name type="scientific">Tritrichomonas foetus</name>
    <dbReference type="NCBI Taxonomy" id="1144522"/>
    <lineage>
        <taxon>Eukaryota</taxon>
        <taxon>Metamonada</taxon>
        <taxon>Parabasalia</taxon>
        <taxon>Tritrichomonadida</taxon>
        <taxon>Tritrichomonadidae</taxon>
        <taxon>Tritrichomonas</taxon>
    </lineage>
</organism>
<dbReference type="AlphaFoldDB" id="A0A1J4KBW6"/>
<sequence length="920" mass="103309">MKGARKGGKANQPDVPIVYDSCGVDVNDPIGNHQVNFTFSVQANEDPEKPFEGDVDIIFPHNLPKNTKPPKIEISKPATDWKNTFPVLIDDNFLNQIKEKRFVYKIVFLYKATSHGKAPAKKAPARGADKSAPAAITNHTFFVDVSCLLIRGGRFKPFLSYTASCQPPGFENFTFTVSIDHSILSDAQIRRFQPFVCYFKGVHQLPNTPISYEELASSCVGPHIIVRAGPQTFTTFPQKHGPEMKMNIAVVFWAPQFNEITVELRDRESDPPDMTNTIGSSFVLPIDPAKKQSVVEPLSIDQILGAKKENTARPYGSTTFSLEKARKLLPFKPVTTRDSLMQPGFYVENGTYITVEMENMKDHVPNMPVPVAPSTPTSQKRGAGAASSTAHGKSQAIQQVEVKAPPCFFNRVVIVCNLTDMPEHEKILVNSIQERIVLSNSVSFQMKDIAAVPTMKITKEDSDALSGFYLMAGDLHIIVLEILENSETSTAFQEFLKTVLTNTQNISYLADFSVNFQSPRLYGSFDCAVKKFRLCDPLDKLLLDPDIYVQNSHMSNCFTVLNQLNGLSEAKRFSDLSVIKLWPKSQDLEMLNAKKGILLSMEELSFPPKQPKSRVSTNSQNLDDKQNTEQEELPQLKYIPINHDLIESPPHNVDYFVKKNMDYITQLENKHKHIKGLVETTEDGEVEIWDASKGGPSPDDPNWSTEKPESHVELARAVGLDYFTKNLRKEDGTEIRNGTKFYCYKSAVSFLPPIEKLKANVNNEPWDNGDKSLASADSRWIKETRGPIYTSYNPCAHPSDSTFTPFKPLSIEEEYKPAKSWVDDRVYETKPVKHLGRFNPVLPQFKKDQNILLGAPDPTPLTVQEEYHDPLLNRDNQPELKPGQKRFRVVFPDCPPKKGSTDSLAVKKVTFTFPPVKPGF</sequence>
<dbReference type="Proteomes" id="UP000179807">
    <property type="component" value="Unassembled WGS sequence"/>
</dbReference>
<dbReference type="PANTHER" id="PTHR33667">
    <property type="entry name" value="SI:DKEY-57N24.6"/>
    <property type="match status" value="1"/>
</dbReference>
<protein>
    <submittedName>
        <fullName evidence="2">Uncharacterized protein</fullName>
    </submittedName>
</protein>
<dbReference type="PANTHER" id="PTHR33667:SF7">
    <property type="entry name" value="RIKEN CDNA 1810020O05 GENE"/>
    <property type="match status" value="1"/>
</dbReference>
<dbReference type="RefSeq" id="XP_068361859.1">
    <property type="nucleotide sequence ID" value="XM_068492117.1"/>
</dbReference>
<keyword evidence="3" id="KW-1185">Reference proteome</keyword>
<evidence type="ECO:0000313" key="2">
    <source>
        <dbReference type="EMBL" id="OHT08723.1"/>
    </source>
</evidence>
<feature type="region of interest" description="Disordered" evidence="1">
    <location>
        <begin position="607"/>
        <end position="631"/>
    </location>
</feature>
<dbReference type="OrthoDB" id="188352at2759"/>
<comment type="caution">
    <text evidence="2">The sequence shown here is derived from an EMBL/GenBank/DDBJ whole genome shotgun (WGS) entry which is preliminary data.</text>
</comment>
<dbReference type="GeneID" id="94826821"/>
<feature type="compositionally biased region" description="Polar residues" evidence="1">
    <location>
        <begin position="374"/>
        <end position="391"/>
    </location>
</feature>
<name>A0A1J4KBW6_9EUKA</name>
<dbReference type="VEuPathDB" id="TrichDB:TRFO_04813"/>